<keyword evidence="4 5" id="KW-0472">Membrane</keyword>
<dbReference type="InterPro" id="IPR019430">
    <property type="entry name" value="7TM_GPCR_serpentine_rcpt_Srx"/>
</dbReference>
<name>A0A8R1Y166_ONCVO</name>
<organism evidence="7 8">
    <name type="scientific">Onchocerca volvulus</name>
    <dbReference type="NCBI Taxonomy" id="6282"/>
    <lineage>
        <taxon>Eukaryota</taxon>
        <taxon>Metazoa</taxon>
        <taxon>Ecdysozoa</taxon>
        <taxon>Nematoda</taxon>
        <taxon>Chromadorea</taxon>
        <taxon>Rhabditida</taxon>
        <taxon>Spirurina</taxon>
        <taxon>Spiruromorpha</taxon>
        <taxon>Filarioidea</taxon>
        <taxon>Onchocercidae</taxon>
        <taxon>Onchocerca</taxon>
    </lineage>
</organism>
<feature type="transmembrane region" description="Helical" evidence="5">
    <location>
        <begin position="224"/>
        <end position="243"/>
    </location>
</feature>
<reference evidence="7" key="2">
    <citation type="submission" date="2022-06" db="UniProtKB">
        <authorList>
            <consortium name="EnsemblMetazoa"/>
        </authorList>
    </citation>
    <scope>IDENTIFICATION</scope>
</reference>
<feature type="transmembrane region" description="Helical" evidence="5">
    <location>
        <begin position="52"/>
        <end position="73"/>
    </location>
</feature>
<dbReference type="Pfam" id="PF10328">
    <property type="entry name" value="7TM_GPCR_Srx"/>
    <property type="match status" value="1"/>
</dbReference>
<dbReference type="EMBL" id="CMVM020000244">
    <property type="status" value="NOT_ANNOTATED_CDS"/>
    <property type="molecule type" value="Genomic_DNA"/>
</dbReference>
<dbReference type="AlphaFoldDB" id="A0A8R1Y166"/>
<evidence type="ECO:0000256" key="2">
    <source>
        <dbReference type="ARBA" id="ARBA00022692"/>
    </source>
</evidence>
<sequence>MAIAESSLDENILALFCIVVISVLGLVGNGLSLHITITNSTFRNAYGALRTAVLLCNIQTISIIMIWGAIVLLTNSRELSSPTSFIALIPGCLANVSLYGSVLLNLLISVNRYCAFAFPLKYHNFWSIARVRKAVIIIYFLGFLPCFPSLFEPCTLIFNTELDFRWSYCDTACGYINSMFDTATVSSILIIGGCVDLVTLLKIRKFKQRRQSVTSFIKRKNEIFIFKQSCISGITMIISALVFNIGQQVLINKWALFAVSTIGWEMAHVLDGFVVLIFNRHHQSNPRINAINDQRRQGW</sequence>
<evidence type="ECO:0000259" key="6">
    <source>
        <dbReference type="PROSITE" id="PS50262"/>
    </source>
</evidence>
<keyword evidence="8" id="KW-1185">Reference proteome</keyword>
<evidence type="ECO:0000256" key="1">
    <source>
        <dbReference type="ARBA" id="ARBA00004370"/>
    </source>
</evidence>
<evidence type="ECO:0000256" key="5">
    <source>
        <dbReference type="SAM" id="Phobius"/>
    </source>
</evidence>
<feature type="transmembrane region" description="Helical" evidence="5">
    <location>
        <begin position="85"/>
        <end position="110"/>
    </location>
</feature>
<dbReference type="GO" id="GO:0016020">
    <property type="term" value="C:membrane"/>
    <property type="evidence" value="ECO:0007669"/>
    <property type="project" value="UniProtKB-SubCell"/>
</dbReference>
<dbReference type="OMA" id="ANFICLM"/>
<dbReference type="SUPFAM" id="SSF81321">
    <property type="entry name" value="Family A G protein-coupled receptor-like"/>
    <property type="match status" value="1"/>
</dbReference>
<accession>A0A8R1Y166</accession>
<dbReference type="PROSITE" id="PS50262">
    <property type="entry name" value="G_PROTEIN_RECEP_F1_2"/>
    <property type="match status" value="1"/>
</dbReference>
<dbReference type="PANTHER" id="PTHR23017">
    <property type="entry name" value="SERPENTINE RECEPTOR, CLASS X"/>
    <property type="match status" value="1"/>
</dbReference>
<proteinExistence type="predicted"/>
<feature type="transmembrane region" description="Helical" evidence="5">
    <location>
        <begin position="255"/>
        <end position="278"/>
    </location>
</feature>
<keyword evidence="3 5" id="KW-1133">Transmembrane helix</keyword>
<evidence type="ECO:0000313" key="7">
    <source>
        <dbReference type="EnsemblMetazoa" id="OVOC8080.1"/>
    </source>
</evidence>
<feature type="domain" description="G-protein coupled receptors family 1 profile" evidence="6">
    <location>
        <begin position="28"/>
        <end position="169"/>
    </location>
</feature>
<reference evidence="8" key="1">
    <citation type="submission" date="2013-10" db="EMBL/GenBank/DDBJ databases">
        <title>Genome sequencing of Onchocerca volvulus.</title>
        <authorList>
            <person name="Cotton J."/>
            <person name="Tsai J."/>
            <person name="Stanley E."/>
            <person name="Tracey A."/>
            <person name="Holroyd N."/>
            <person name="Lustigman S."/>
            <person name="Berriman M."/>
        </authorList>
    </citation>
    <scope>NUCLEOTIDE SEQUENCE</scope>
</reference>
<feature type="transmembrane region" description="Helical" evidence="5">
    <location>
        <begin position="131"/>
        <end position="151"/>
    </location>
</feature>
<dbReference type="InterPro" id="IPR017452">
    <property type="entry name" value="GPCR_Rhodpsn_7TM"/>
</dbReference>
<feature type="transmembrane region" description="Helical" evidence="5">
    <location>
        <begin position="12"/>
        <end position="31"/>
    </location>
</feature>
<comment type="subcellular location">
    <subcellularLocation>
        <location evidence="1">Membrane</location>
    </subcellularLocation>
</comment>
<dbReference type="Proteomes" id="UP000024404">
    <property type="component" value="Unassembled WGS sequence"/>
</dbReference>
<evidence type="ECO:0000256" key="3">
    <source>
        <dbReference type="ARBA" id="ARBA00022989"/>
    </source>
</evidence>
<dbReference type="EnsemblMetazoa" id="OVOC8080.1">
    <property type="protein sequence ID" value="OVOC8080.1"/>
    <property type="gene ID" value="WBGene00244889"/>
</dbReference>
<keyword evidence="2 5" id="KW-0812">Transmembrane</keyword>
<protein>
    <submittedName>
        <fullName evidence="7">G_PROTEIN_RECEP_F1_2 domain-containing protein</fullName>
    </submittedName>
</protein>
<evidence type="ECO:0000256" key="4">
    <source>
        <dbReference type="ARBA" id="ARBA00023136"/>
    </source>
</evidence>
<dbReference type="Gene3D" id="1.20.1070.10">
    <property type="entry name" value="Rhodopsin 7-helix transmembrane proteins"/>
    <property type="match status" value="1"/>
</dbReference>
<dbReference type="PANTHER" id="PTHR23017:SF3">
    <property type="entry name" value="G-PROTEIN COUPLED RECEPTORS FAMILY 1 PROFILE DOMAIN-CONTAINING PROTEIN"/>
    <property type="match status" value="1"/>
</dbReference>
<evidence type="ECO:0000313" key="8">
    <source>
        <dbReference type="Proteomes" id="UP000024404"/>
    </source>
</evidence>
<feature type="transmembrane region" description="Helical" evidence="5">
    <location>
        <begin position="185"/>
        <end position="203"/>
    </location>
</feature>